<evidence type="ECO:0008006" key="15">
    <source>
        <dbReference type="Google" id="ProtNLM"/>
    </source>
</evidence>
<dbReference type="GO" id="GO:0005856">
    <property type="term" value="C:cytoskeleton"/>
    <property type="evidence" value="ECO:0007669"/>
    <property type="project" value="UniProtKB-SubCell"/>
</dbReference>
<evidence type="ECO:0000313" key="13">
    <source>
        <dbReference type="EMBL" id="KAL3103343.1"/>
    </source>
</evidence>
<feature type="region of interest" description="Disordered" evidence="9">
    <location>
        <begin position="175"/>
        <end position="235"/>
    </location>
</feature>
<evidence type="ECO:0000256" key="6">
    <source>
        <dbReference type="ARBA" id="ARBA00022833"/>
    </source>
</evidence>
<evidence type="ECO:0000256" key="5">
    <source>
        <dbReference type="ARBA" id="ARBA00022771"/>
    </source>
</evidence>
<keyword evidence="5 8" id="KW-0863">Zinc-finger</keyword>
<evidence type="ECO:0000256" key="4">
    <source>
        <dbReference type="ARBA" id="ARBA00022723"/>
    </source>
</evidence>
<dbReference type="PROSITE" id="PS50178">
    <property type="entry name" value="ZF_FYVE"/>
    <property type="match status" value="1"/>
</dbReference>
<keyword evidence="14" id="KW-1185">Reference proteome</keyword>
<feature type="domain" description="PH" evidence="10">
    <location>
        <begin position="596"/>
        <end position="693"/>
    </location>
</feature>
<feature type="domain" description="DH" evidence="11">
    <location>
        <begin position="355"/>
        <end position="567"/>
    </location>
</feature>
<reference evidence="13 14" key="1">
    <citation type="submission" date="2024-10" db="EMBL/GenBank/DDBJ databases">
        <authorList>
            <person name="Kim D."/>
        </authorList>
    </citation>
    <scope>NUCLEOTIDE SEQUENCE [LARGE SCALE GENOMIC DNA]</scope>
    <source>
        <strain evidence="13">Taebaek</strain>
    </source>
</reference>
<gene>
    <name evidence="13" type="ORF">niasHS_002529</name>
</gene>
<keyword evidence="3" id="KW-0344">Guanine-nucleotide releasing factor</keyword>
<name>A0ABD2KKP3_HETSC</name>
<dbReference type="SUPFAM" id="SSF48065">
    <property type="entry name" value="DBL homology domain (DH-domain)"/>
    <property type="match status" value="1"/>
</dbReference>
<dbReference type="AlphaFoldDB" id="A0ABD2KKP3"/>
<dbReference type="Gene3D" id="3.30.40.10">
    <property type="entry name" value="Zinc/RING finger domain, C3HC4 (zinc finger)"/>
    <property type="match status" value="1"/>
</dbReference>
<dbReference type="InterPro" id="IPR001849">
    <property type="entry name" value="PH_domain"/>
</dbReference>
<keyword evidence="7" id="KW-0206">Cytoskeleton</keyword>
<dbReference type="InterPro" id="IPR051092">
    <property type="entry name" value="FYVE_RhoGEF_PH"/>
</dbReference>
<dbReference type="Pfam" id="PF00169">
    <property type="entry name" value="PH"/>
    <property type="match status" value="2"/>
</dbReference>
<dbReference type="Proteomes" id="UP001620645">
    <property type="component" value="Unassembled WGS sequence"/>
</dbReference>
<keyword evidence="2" id="KW-0963">Cytoplasm</keyword>
<evidence type="ECO:0000256" key="1">
    <source>
        <dbReference type="ARBA" id="ARBA00004245"/>
    </source>
</evidence>
<dbReference type="EMBL" id="JBICCN010000015">
    <property type="protein sequence ID" value="KAL3103343.1"/>
    <property type="molecule type" value="Genomic_DNA"/>
</dbReference>
<keyword evidence="6" id="KW-0862">Zinc</keyword>
<dbReference type="Pfam" id="PF01363">
    <property type="entry name" value="FYVE"/>
    <property type="match status" value="1"/>
</dbReference>
<dbReference type="SMART" id="SM00064">
    <property type="entry name" value="FYVE"/>
    <property type="match status" value="1"/>
</dbReference>
<comment type="subcellular location">
    <subcellularLocation>
        <location evidence="1">Cytoplasm</location>
        <location evidence="1">Cytoskeleton</location>
    </subcellularLocation>
</comment>
<dbReference type="GO" id="GO:0005085">
    <property type="term" value="F:guanyl-nucleotide exchange factor activity"/>
    <property type="evidence" value="ECO:0007669"/>
    <property type="project" value="UniProtKB-KW"/>
</dbReference>
<dbReference type="InterPro" id="IPR011011">
    <property type="entry name" value="Znf_FYVE_PHD"/>
</dbReference>
<comment type="caution">
    <text evidence="13">The sequence shown here is derived from an EMBL/GenBank/DDBJ whole genome shotgun (WGS) entry which is preliminary data.</text>
</comment>
<dbReference type="Gene3D" id="1.20.900.10">
    <property type="entry name" value="Dbl homology (DH) domain"/>
    <property type="match status" value="1"/>
</dbReference>
<feature type="domain" description="PH" evidence="10">
    <location>
        <begin position="919"/>
        <end position="1022"/>
    </location>
</feature>
<dbReference type="Gene3D" id="2.30.29.30">
    <property type="entry name" value="Pleckstrin-homology domain (PH domain)/Phosphotyrosine-binding domain (PTB)"/>
    <property type="match status" value="2"/>
</dbReference>
<dbReference type="SUPFAM" id="SSF50729">
    <property type="entry name" value="PH domain-like"/>
    <property type="match status" value="2"/>
</dbReference>
<evidence type="ECO:0000256" key="8">
    <source>
        <dbReference type="PROSITE-ProRule" id="PRU00091"/>
    </source>
</evidence>
<evidence type="ECO:0000259" key="11">
    <source>
        <dbReference type="PROSITE" id="PS50010"/>
    </source>
</evidence>
<dbReference type="SMART" id="SM00325">
    <property type="entry name" value="RhoGEF"/>
    <property type="match status" value="1"/>
</dbReference>
<feature type="compositionally biased region" description="Polar residues" evidence="9">
    <location>
        <begin position="795"/>
        <end position="805"/>
    </location>
</feature>
<dbReference type="GO" id="GO:0008270">
    <property type="term" value="F:zinc ion binding"/>
    <property type="evidence" value="ECO:0007669"/>
    <property type="project" value="UniProtKB-KW"/>
</dbReference>
<dbReference type="PANTHER" id="PTHR12673">
    <property type="entry name" value="FACIOGENITAL DYSPLASIA PROTEIN"/>
    <property type="match status" value="1"/>
</dbReference>
<evidence type="ECO:0000313" key="14">
    <source>
        <dbReference type="Proteomes" id="UP001620645"/>
    </source>
</evidence>
<evidence type="ECO:0000256" key="3">
    <source>
        <dbReference type="ARBA" id="ARBA00022658"/>
    </source>
</evidence>
<feature type="compositionally biased region" description="Basic and acidic residues" evidence="9">
    <location>
        <begin position="206"/>
        <end position="232"/>
    </location>
</feature>
<dbReference type="Pfam" id="PF00621">
    <property type="entry name" value="RhoGEF"/>
    <property type="match status" value="1"/>
</dbReference>
<dbReference type="InterPro" id="IPR035899">
    <property type="entry name" value="DBL_dom_sf"/>
</dbReference>
<keyword evidence="4" id="KW-0479">Metal-binding</keyword>
<feature type="compositionally biased region" description="Polar residues" evidence="9">
    <location>
        <begin position="299"/>
        <end position="319"/>
    </location>
</feature>
<sequence length="1033" mass="116995">MLMPVSPSLTQKFLKFDQVRAKFNCSAASIHEVEINETTIDNNNKEKKQEEKLEVIGLNEQKTLQLNEVDTETTEQTANVVAIRRKVFEQHQEKTNLDSVDTKEVLSSPSSASQIAKNPSPPIKYPKPFFCEDFVPSFSSLSDNLEGSTLKAAEKNNGESPKGVKSMVEKLNRIGHRPFEPSASISNTCKSKQREVEIAEEVETDSSEHSENGEKSIENEERAGEKTGERKQSAVVGNELDVHADILEEMRGKAIFKKSFIASGIPSEFGKYRPLPSDRKCSRKGCASDPPPATHCQPGHSSENGTVQPTKTSSLISSKNGCSEAGEEQCLFVEHFGPIPQYSETDEKENLRLRKLHEVALEIYQKQRAYVMKLQLIGLNYPRHLNDCEKRMNKKLLHSKHVIRRIADHFQTILNVHLTFLHNFYDKILKWDSRKPDLAEVFQKNADFLKICRLFLTEKQKLVAELQQTLNENHELAEATLTFEQALSKESSTRHSFSGGSSNCASVNDLKGISIVLQLDAVHQNVVQYKLLMERYRKYLPDNLAEAKNAEEALKKLVAVTNDLNDSLTVEDEEKKLLELRAKLRGIFDVFAPGRRLLHTGELKRQTRKELQSRHLVLFSDTLLICRCVTLAPLDSLDAKYIIPIEKVKLNLPENDESECEFIVLTPYKSSTFIAKSKWERDHWMKRIGDASEEAIQRKATRETKQKLAGRGVIGQTWLSQELVTSSNDNESFRFYTTHNLPECSDEKQKPREKCPNGGTDTLTNGGEEQSDGAETPAEEKDEANANEEKGQMDASPNQHLFSPNTALWVPDNKTSKCMNRCGTSFALFRRRHHCRQCGCIICSNCEGMAPVGNAQGMFKRSKVCPKCFFDIRNAFERGFLPRKMPSSSQSPIDSSNHSKLFVAPANGPMNKSIKSEDGKVVSGRVFLRIHQKGTVPRWATLSAESSLQFYKAQFDDQPMEQFIIFGYSVRHSENEDDGKTQIELTHRNQFQTERKEDQIVFLVQHSESAKKWLDALQKVVQIEQTETENSQD</sequence>
<dbReference type="PROSITE" id="PS50010">
    <property type="entry name" value="DH_2"/>
    <property type="match status" value="1"/>
</dbReference>
<feature type="domain" description="FYVE-type" evidence="12">
    <location>
        <begin position="813"/>
        <end position="873"/>
    </location>
</feature>
<dbReference type="InterPro" id="IPR011993">
    <property type="entry name" value="PH-like_dom_sf"/>
</dbReference>
<dbReference type="InterPro" id="IPR017455">
    <property type="entry name" value="Znf_FYVE-rel"/>
</dbReference>
<feature type="region of interest" description="Disordered" evidence="9">
    <location>
        <begin position="282"/>
        <end position="319"/>
    </location>
</feature>
<dbReference type="SMART" id="SM00233">
    <property type="entry name" value="PH"/>
    <property type="match status" value="2"/>
</dbReference>
<organism evidence="13 14">
    <name type="scientific">Heterodera schachtii</name>
    <name type="common">Sugarbeet cyst nematode worm</name>
    <name type="synonym">Tylenchus schachtii</name>
    <dbReference type="NCBI Taxonomy" id="97005"/>
    <lineage>
        <taxon>Eukaryota</taxon>
        <taxon>Metazoa</taxon>
        <taxon>Ecdysozoa</taxon>
        <taxon>Nematoda</taxon>
        <taxon>Chromadorea</taxon>
        <taxon>Rhabditida</taxon>
        <taxon>Tylenchina</taxon>
        <taxon>Tylenchomorpha</taxon>
        <taxon>Tylenchoidea</taxon>
        <taxon>Heteroderidae</taxon>
        <taxon>Heteroderinae</taxon>
        <taxon>Heterodera</taxon>
    </lineage>
</organism>
<dbReference type="InterPro" id="IPR013083">
    <property type="entry name" value="Znf_RING/FYVE/PHD"/>
</dbReference>
<evidence type="ECO:0000259" key="10">
    <source>
        <dbReference type="PROSITE" id="PS50003"/>
    </source>
</evidence>
<accession>A0ABD2KKP3</accession>
<dbReference type="InterPro" id="IPR000219">
    <property type="entry name" value="DH_dom"/>
</dbReference>
<dbReference type="InterPro" id="IPR000306">
    <property type="entry name" value="Znf_FYVE"/>
</dbReference>
<feature type="region of interest" description="Disordered" evidence="9">
    <location>
        <begin position="744"/>
        <end position="805"/>
    </location>
</feature>
<evidence type="ECO:0000256" key="7">
    <source>
        <dbReference type="ARBA" id="ARBA00023212"/>
    </source>
</evidence>
<dbReference type="PROSITE" id="PS50003">
    <property type="entry name" value="PH_DOMAIN"/>
    <property type="match status" value="2"/>
</dbReference>
<feature type="compositionally biased region" description="Basic and acidic residues" evidence="9">
    <location>
        <begin position="745"/>
        <end position="755"/>
    </location>
</feature>
<feature type="compositionally biased region" description="Basic and acidic residues" evidence="9">
    <location>
        <begin position="783"/>
        <end position="792"/>
    </location>
</feature>
<dbReference type="PANTHER" id="PTHR12673:SF271">
    <property type="entry name" value="FYVE, RHOGEF AND PH DOMAIN-CONTAINING PROTEIN TAG-77"/>
    <property type="match status" value="1"/>
</dbReference>
<protein>
    <recommendedName>
        <fullName evidence="15">FYVE, RhoGEF and PH domain-containing protein 4</fullName>
    </recommendedName>
</protein>
<proteinExistence type="predicted"/>
<evidence type="ECO:0000256" key="9">
    <source>
        <dbReference type="SAM" id="MobiDB-lite"/>
    </source>
</evidence>
<evidence type="ECO:0000259" key="12">
    <source>
        <dbReference type="PROSITE" id="PS50178"/>
    </source>
</evidence>
<dbReference type="SUPFAM" id="SSF57903">
    <property type="entry name" value="FYVE/PHD zinc finger"/>
    <property type="match status" value="1"/>
</dbReference>
<evidence type="ECO:0000256" key="2">
    <source>
        <dbReference type="ARBA" id="ARBA00022490"/>
    </source>
</evidence>
<feature type="compositionally biased region" description="Polar residues" evidence="9">
    <location>
        <begin position="759"/>
        <end position="768"/>
    </location>
</feature>